<protein>
    <recommendedName>
        <fullName evidence="4">Fimbrillin family protein</fullName>
    </recommendedName>
</protein>
<dbReference type="Proteomes" id="UP000015993">
    <property type="component" value="Unassembled WGS sequence"/>
</dbReference>
<evidence type="ECO:0000256" key="1">
    <source>
        <dbReference type="SAM" id="SignalP"/>
    </source>
</evidence>
<feature type="chain" id="PRO_5003477152" description="Fimbrillin family protein" evidence="1">
    <location>
        <begin position="31"/>
        <end position="925"/>
    </location>
</feature>
<organism evidence="2 3">
    <name type="scientific">Alloprevotella rava F0323</name>
    <dbReference type="NCBI Taxonomy" id="679199"/>
    <lineage>
        <taxon>Bacteria</taxon>
        <taxon>Pseudomonadati</taxon>
        <taxon>Bacteroidota</taxon>
        <taxon>Bacteroidia</taxon>
        <taxon>Bacteroidales</taxon>
        <taxon>Prevotellaceae</taxon>
        <taxon>Alloprevotella</taxon>
    </lineage>
</organism>
<reference evidence="2 3" key="1">
    <citation type="submission" date="2011-08" db="EMBL/GenBank/DDBJ databases">
        <title>The Genome Sequence of Prevotella sp. oral taxon 302 str. F0323.</title>
        <authorList>
            <consortium name="The Broad Institute Genome Sequencing Platform"/>
            <person name="Earl A."/>
            <person name="Ward D."/>
            <person name="Feldgarden M."/>
            <person name="Gevers D."/>
            <person name="Izard J."/>
            <person name="Blanton J.M."/>
            <person name="Baranova O.V."/>
            <person name="Tanner A.C."/>
            <person name="Dewhirst F.E."/>
            <person name="Young S.K."/>
            <person name="Zeng Q."/>
            <person name="Gargeya S."/>
            <person name="Fitzgerald M."/>
            <person name="Haas B."/>
            <person name="Abouelleil A."/>
            <person name="Alvarado L."/>
            <person name="Arachchi H.M."/>
            <person name="Berlin A."/>
            <person name="Brown A."/>
            <person name="Chapman S.B."/>
            <person name="Chen Z."/>
            <person name="Dunbar C."/>
            <person name="Freedman E."/>
            <person name="Gearin G."/>
            <person name="Gellesch M."/>
            <person name="Goldberg J."/>
            <person name="Griggs A."/>
            <person name="Gujja S."/>
            <person name="Heiman D."/>
            <person name="Howarth C."/>
            <person name="Larson L."/>
            <person name="Lui A."/>
            <person name="MacDonald P.J.P."/>
            <person name="Montmayeur A."/>
            <person name="Murphy C."/>
            <person name="Neiman D."/>
            <person name="Pearson M."/>
            <person name="Priest M."/>
            <person name="Roberts A."/>
            <person name="Saif S."/>
            <person name="Shea T."/>
            <person name="Shenoy N."/>
            <person name="Sisk P."/>
            <person name="Stolte C."/>
            <person name="Sykes S."/>
            <person name="Wortman J."/>
            <person name="Nusbaum C."/>
            <person name="Birren B."/>
        </authorList>
    </citation>
    <scope>NUCLEOTIDE SEQUENCE [LARGE SCALE GENOMIC DNA]</scope>
    <source>
        <strain evidence="2 3">F0323</strain>
    </source>
</reference>
<dbReference type="HOGENOM" id="CLU_015155_0_0_10"/>
<accession>G5GD66</accession>
<keyword evidence="1" id="KW-0732">Signal</keyword>
<evidence type="ECO:0008006" key="4">
    <source>
        <dbReference type="Google" id="ProtNLM"/>
    </source>
</evidence>
<dbReference type="AlphaFoldDB" id="G5GD66"/>
<dbReference type="eggNOG" id="ENOG5033PIC">
    <property type="taxonomic scope" value="Bacteria"/>
</dbReference>
<feature type="signal peptide" evidence="1">
    <location>
        <begin position="1"/>
        <end position="30"/>
    </location>
</feature>
<sequence length="925" mass="101103">MKIKQYHKHSVHQAAFAFLCIMGMTLGACSDNDLDDATNQGDRGAAVSYIVSNAQNGTHRPAASRALPGSPLSRAAFAEQIAPLSLTPEDLTSQKLDVQGGDGNTCLIETTTAGIESMPRKAETNTEAGTTHRSRIAPRANVVETFSAADHFSSIGYRGTTSTLSTTPWFYNKDTNPDGTLVNEILWSWEQPYGKFYAVYPLVTSSYNKLQLSPESYTSTPYVDFEVEPKVVNQKDLMTACSGEVKYATRYVAPTTNLDFHHALTAVRFKVGQNLSWNKTITKVEIINAQSKGRYTLSSEADGTGAAWSNLSTPATFTLGGDGTLNVSTSQAVNQIIMGNNGDNFTFYMIPQSLAGVSVKIYFDNSTTPAITANLSGTWKPGTTKTYALSQKKSTWIYWLTVTNPPVVDYTATEAASYTVQSYREDPDTYIQQPVKWKVVGYEESTDGGNTWTSLGTTKPAWLTALSKEEGDGGTSAESGVATITTAIDNRLNKYNKVLQSATPKGAAGNYYNLSNATGAATVENTANSYLISAPGYYRIPLVYGNAITGSATNEHSYKTTVSGSDVLKNFKDHAGKNITDPWITQSNGGANVPDGAKIVWTDQSGIVEASSLSLSADKKFVQFHVPQDKIKNGNAVIAVTKGGVVVWSWHLWFAQNDALNTIPVVNKAGVTYNFTKLPLGFAYMRWDASPSDQPRMARVKVEQTVANDGEKQFAYIDITQTPGETKQMSSTFYQFGRKDAFPGKKAIIDGTFESNGGQNMSIQNGIQHPETFYDYVWFDNFWKVNLWSMDNTETGFHDNVVVKTVYDPCPAGFKMPASNAFSGFTTTGNNVISDKDELNVVGNYDQGWHFKTGDGSTTTIYFPALGWRHHDGYLNGSVDYGCYHSAISRDSEKTNSLFINNWGVYPKYEHIRNGNGLSVRPVSE</sequence>
<dbReference type="RefSeq" id="WP_009347976.1">
    <property type="nucleotide sequence ID" value="NZ_JH376832.1"/>
</dbReference>
<evidence type="ECO:0000313" key="2">
    <source>
        <dbReference type="EMBL" id="EHG21980.1"/>
    </source>
</evidence>
<dbReference type="OrthoDB" id="1164152at2"/>
<dbReference type="PROSITE" id="PS51257">
    <property type="entry name" value="PROKAR_LIPOPROTEIN"/>
    <property type="match status" value="1"/>
</dbReference>
<name>G5GD66_9BACT</name>
<proteinExistence type="predicted"/>
<evidence type="ECO:0000313" key="3">
    <source>
        <dbReference type="Proteomes" id="UP000015993"/>
    </source>
</evidence>
<dbReference type="PATRIC" id="fig|679199.3.peg.1671"/>
<comment type="caution">
    <text evidence="2">The sequence shown here is derived from an EMBL/GenBank/DDBJ whole genome shotgun (WGS) entry which is preliminary data.</text>
</comment>
<keyword evidence="3" id="KW-1185">Reference proteome</keyword>
<gene>
    <name evidence="2" type="ORF">HMPREF9332_01495</name>
</gene>
<dbReference type="EMBL" id="ACZK01000025">
    <property type="protein sequence ID" value="EHG21980.1"/>
    <property type="molecule type" value="Genomic_DNA"/>
</dbReference>